<accession>A0A7M5XCW1</accession>
<keyword evidence="2" id="KW-1133">Transmembrane helix</keyword>
<dbReference type="Pfam" id="PF00168">
    <property type="entry name" value="C2"/>
    <property type="match status" value="1"/>
</dbReference>
<keyword evidence="2" id="KW-0812">Transmembrane</keyword>
<dbReference type="PANTHER" id="PTHR10024">
    <property type="entry name" value="SYNAPTOTAGMIN"/>
    <property type="match status" value="1"/>
</dbReference>
<reference evidence="4" key="1">
    <citation type="submission" date="2021-01" db="UniProtKB">
        <authorList>
            <consortium name="EnsemblMetazoa"/>
        </authorList>
    </citation>
    <scope>IDENTIFICATION</scope>
</reference>
<feature type="domain" description="C2" evidence="3">
    <location>
        <begin position="250"/>
        <end position="372"/>
    </location>
</feature>
<feature type="region of interest" description="Disordered" evidence="1">
    <location>
        <begin position="95"/>
        <end position="116"/>
    </location>
</feature>
<sequence length="377" mass="42600">MEVPAWILVILTVFSTLLIVIGCFFLVVLIKYRIKQRKYDQVSGYASSKKKKYVPGKTAAYFNGSFSDTVPLTYPTTLQAGTPVLFPPFKKKHSYSSVGNHSFSPKTRTVKYPGTPSSHTLNRCASFDDQLFRKSFSLKSSDFKVKDSPLARDDDSRVSSRNSMGGGSELTETLRAGYTSIDSPRDGYGSPPDPVRIPINNETYYSHSEFFSDDDNSSLHPSSCPETENVVSYDQETDYKNLSKQPSTNGPAFLSFQLQYNSKVPELMVTVKNAFDLQPKVDVTSDNVNSYVNLCLVPEDFLWKRTRVVENDTDPEFNETFRIRDVLYHKLREYTLCLFVMDTHPLLGERPIGKVLYPLSELRAEQAVDVCQELTPP</sequence>
<dbReference type="GO" id="GO:0001786">
    <property type="term" value="F:phosphatidylserine binding"/>
    <property type="evidence" value="ECO:0007669"/>
    <property type="project" value="TreeGrafter"/>
</dbReference>
<dbReference type="SUPFAM" id="SSF49562">
    <property type="entry name" value="C2 domain (Calcium/lipid-binding domain, CaLB)"/>
    <property type="match status" value="1"/>
</dbReference>
<dbReference type="GO" id="GO:0005544">
    <property type="term" value="F:calcium-dependent phospholipid binding"/>
    <property type="evidence" value="ECO:0007669"/>
    <property type="project" value="TreeGrafter"/>
</dbReference>
<dbReference type="GO" id="GO:0017156">
    <property type="term" value="P:calcium-ion regulated exocytosis"/>
    <property type="evidence" value="ECO:0007669"/>
    <property type="project" value="TreeGrafter"/>
</dbReference>
<dbReference type="GO" id="GO:0000149">
    <property type="term" value="F:SNARE binding"/>
    <property type="evidence" value="ECO:0007669"/>
    <property type="project" value="TreeGrafter"/>
</dbReference>
<dbReference type="InterPro" id="IPR035892">
    <property type="entry name" value="C2_domain_sf"/>
</dbReference>
<dbReference type="GO" id="GO:0005509">
    <property type="term" value="F:calcium ion binding"/>
    <property type="evidence" value="ECO:0007669"/>
    <property type="project" value="TreeGrafter"/>
</dbReference>
<dbReference type="GO" id="GO:0005886">
    <property type="term" value="C:plasma membrane"/>
    <property type="evidence" value="ECO:0007669"/>
    <property type="project" value="TreeGrafter"/>
</dbReference>
<feature type="compositionally biased region" description="Basic and acidic residues" evidence="1">
    <location>
        <begin position="146"/>
        <end position="158"/>
    </location>
</feature>
<protein>
    <recommendedName>
        <fullName evidence="3">C2 domain-containing protein</fullName>
    </recommendedName>
</protein>
<evidence type="ECO:0000313" key="4">
    <source>
        <dbReference type="EnsemblMetazoa" id="CLYHEMP021307.1"/>
    </source>
</evidence>
<name>A0A7M5XCW1_9CNID</name>
<keyword evidence="5" id="KW-1185">Reference proteome</keyword>
<dbReference type="PROSITE" id="PS50004">
    <property type="entry name" value="C2"/>
    <property type="match status" value="1"/>
</dbReference>
<evidence type="ECO:0000313" key="5">
    <source>
        <dbReference type="Proteomes" id="UP000594262"/>
    </source>
</evidence>
<dbReference type="GO" id="GO:0070382">
    <property type="term" value="C:exocytic vesicle"/>
    <property type="evidence" value="ECO:0007669"/>
    <property type="project" value="TreeGrafter"/>
</dbReference>
<feature type="region of interest" description="Disordered" evidence="1">
    <location>
        <begin position="146"/>
        <end position="171"/>
    </location>
</feature>
<evidence type="ECO:0000259" key="3">
    <source>
        <dbReference type="PROSITE" id="PS50004"/>
    </source>
</evidence>
<dbReference type="AlphaFoldDB" id="A0A7M5XCW1"/>
<dbReference type="SMART" id="SM00239">
    <property type="entry name" value="C2"/>
    <property type="match status" value="1"/>
</dbReference>
<feature type="transmembrane region" description="Helical" evidence="2">
    <location>
        <begin position="6"/>
        <end position="30"/>
    </location>
</feature>
<dbReference type="Proteomes" id="UP000594262">
    <property type="component" value="Unplaced"/>
</dbReference>
<dbReference type="InterPro" id="IPR000008">
    <property type="entry name" value="C2_dom"/>
</dbReference>
<dbReference type="GO" id="GO:0030276">
    <property type="term" value="F:clathrin binding"/>
    <property type="evidence" value="ECO:0007669"/>
    <property type="project" value="TreeGrafter"/>
</dbReference>
<organism evidence="4 5">
    <name type="scientific">Clytia hemisphaerica</name>
    <dbReference type="NCBI Taxonomy" id="252671"/>
    <lineage>
        <taxon>Eukaryota</taxon>
        <taxon>Metazoa</taxon>
        <taxon>Cnidaria</taxon>
        <taxon>Hydrozoa</taxon>
        <taxon>Hydroidolina</taxon>
        <taxon>Leptothecata</taxon>
        <taxon>Obeliida</taxon>
        <taxon>Clytiidae</taxon>
        <taxon>Clytia</taxon>
    </lineage>
</organism>
<dbReference type="EnsemblMetazoa" id="CLYHEMT021307.1">
    <property type="protein sequence ID" value="CLYHEMP021307.1"/>
    <property type="gene ID" value="CLYHEMG021307"/>
</dbReference>
<feature type="compositionally biased region" description="Polar residues" evidence="1">
    <location>
        <begin position="95"/>
        <end position="107"/>
    </location>
</feature>
<evidence type="ECO:0000256" key="2">
    <source>
        <dbReference type="SAM" id="Phobius"/>
    </source>
</evidence>
<dbReference type="OrthoDB" id="5984335at2759"/>
<proteinExistence type="predicted"/>
<dbReference type="Gene3D" id="2.60.40.150">
    <property type="entry name" value="C2 domain"/>
    <property type="match status" value="1"/>
</dbReference>
<keyword evidence="2" id="KW-0472">Membrane</keyword>
<evidence type="ECO:0000256" key="1">
    <source>
        <dbReference type="SAM" id="MobiDB-lite"/>
    </source>
</evidence>